<gene>
    <name evidence="2" type="ORF">KP78_08990</name>
</gene>
<reference evidence="2 3" key="1">
    <citation type="submission" date="2015-01" db="EMBL/GenBank/DDBJ databases">
        <title>Genome sequencing of Jeotgalibacillus soli.</title>
        <authorList>
            <person name="Goh K.M."/>
            <person name="Chan K.-G."/>
            <person name="Yaakop A.S."/>
            <person name="Ee R."/>
            <person name="Gan H.M."/>
            <person name="Chan C.S."/>
        </authorList>
    </citation>
    <scope>NUCLEOTIDE SEQUENCE [LARGE SCALE GENOMIC DNA]</scope>
    <source>
        <strain evidence="2 3">P9</strain>
    </source>
</reference>
<dbReference type="InterPro" id="IPR006076">
    <property type="entry name" value="FAD-dep_OxRdtase"/>
</dbReference>
<dbReference type="PATRIC" id="fig|889306.3.peg.902"/>
<dbReference type="InterPro" id="IPR036188">
    <property type="entry name" value="FAD/NAD-bd_sf"/>
</dbReference>
<proteinExistence type="predicted"/>
<dbReference type="PANTHER" id="PTHR13847:SF201">
    <property type="entry name" value="PUTATIBE OXIDOREDUCTASE"/>
    <property type="match status" value="1"/>
</dbReference>
<dbReference type="RefSeq" id="WP_041086596.1">
    <property type="nucleotide sequence ID" value="NZ_JXRP01000009.1"/>
</dbReference>
<comment type="caution">
    <text evidence="2">The sequence shown here is derived from an EMBL/GenBank/DDBJ whole genome shotgun (WGS) entry which is preliminary data.</text>
</comment>
<dbReference type="GO" id="GO:0005737">
    <property type="term" value="C:cytoplasm"/>
    <property type="evidence" value="ECO:0007669"/>
    <property type="project" value="TreeGrafter"/>
</dbReference>
<dbReference type="EMBL" id="JXRP01000009">
    <property type="protein sequence ID" value="KIL49431.1"/>
    <property type="molecule type" value="Genomic_DNA"/>
</dbReference>
<accession>A0A0C2VYE4</accession>
<dbReference type="Proteomes" id="UP000031938">
    <property type="component" value="Unassembled WGS sequence"/>
</dbReference>
<evidence type="ECO:0000313" key="3">
    <source>
        <dbReference type="Proteomes" id="UP000031938"/>
    </source>
</evidence>
<evidence type="ECO:0000313" key="2">
    <source>
        <dbReference type="EMBL" id="KIL49431.1"/>
    </source>
</evidence>
<evidence type="ECO:0000259" key="1">
    <source>
        <dbReference type="Pfam" id="PF01266"/>
    </source>
</evidence>
<keyword evidence="3" id="KW-1185">Reference proteome</keyword>
<dbReference type="SUPFAM" id="SSF51905">
    <property type="entry name" value="FAD/NAD(P)-binding domain"/>
    <property type="match status" value="1"/>
</dbReference>
<dbReference type="Pfam" id="PF01266">
    <property type="entry name" value="DAO"/>
    <property type="match status" value="1"/>
</dbReference>
<dbReference type="PANTHER" id="PTHR13847">
    <property type="entry name" value="SARCOSINE DEHYDROGENASE-RELATED"/>
    <property type="match status" value="1"/>
</dbReference>
<sequence>MDLSLHRGELYWPETVDEVPSYPALEQDLTCDVLIVGGGMAGALCAEALSHTPLKTVLVEKRTVGGGSSSANTGLLQYSNDKMLHEFIEELGEEKAVRFYKLCLQAVEDLQKTAGTFSMPAYFARRPSLYYASDDNDVSKLRKEYEALKKHGFEVEYLEKDRIKELFSFEKPAALLTHGDADVNPFQYIHGLMNLVHTRNVEIYENTSVKEAGIDKEYIYFSTDKGRIAAKKVIYSTGYETIPFAEKLGAELNRTYAIATTPVIDLTNWAYRALVWETKRPYFYMRTTEDGRIIAGGLDEDKMEAPVNKEIIKERGEQLLQRVKEHFPKYELEVSHTWSASFGESDDGLPFIGQHPDNEKIYYCLGFGGNGTVYSMLGAQILSDLIQGKENADAEIVRLDR</sequence>
<dbReference type="Gene3D" id="3.50.50.60">
    <property type="entry name" value="FAD/NAD(P)-binding domain"/>
    <property type="match status" value="1"/>
</dbReference>
<protein>
    <recommendedName>
        <fullName evidence="1">FAD dependent oxidoreductase domain-containing protein</fullName>
    </recommendedName>
</protein>
<dbReference type="AlphaFoldDB" id="A0A0C2VYE4"/>
<feature type="domain" description="FAD dependent oxidoreductase" evidence="1">
    <location>
        <begin position="32"/>
        <end position="385"/>
    </location>
</feature>
<organism evidence="2 3">
    <name type="scientific">Jeotgalibacillus soli</name>
    <dbReference type="NCBI Taxonomy" id="889306"/>
    <lineage>
        <taxon>Bacteria</taxon>
        <taxon>Bacillati</taxon>
        <taxon>Bacillota</taxon>
        <taxon>Bacilli</taxon>
        <taxon>Bacillales</taxon>
        <taxon>Caryophanaceae</taxon>
        <taxon>Jeotgalibacillus</taxon>
    </lineage>
</organism>
<dbReference type="STRING" id="889306.KP78_08990"/>
<name>A0A0C2VYE4_9BACL</name>
<dbReference type="Gene3D" id="3.30.9.10">
    <property type="entry name" value="D-Amino Acid Oxidase, subunit A, domain 2"/>
    <property type="match status" value="1"/>
</dbReference>